<keyword evidence="2" id="KW-1185">Reference proteome</keyword>
<dbReference type="Proteomes" id="UP000789759">
    <property type="component" value="Unassembled WGS sequence"/>
</dbReference>
<proteinExistence type="predicted"/>
<organism evidence="1 2">
    <name type="scientific">Cetraspora pellucida</name>
    <dbReference type="NCBI Taxonomy" id="1433469"/>
    <lineage>
        <taxon>Eukaryota</taxon>
        <taxon>Fungi</taxon>
        <taxon>Fungi incertae sedis</taxon>
        <taxon>Mucoromycota</taxon>
        <taxon>Glomeromycotina</taxon>
        <taxon>Glomeromycetes</taxon>
        <taxon>Diversisporales</taxon>
        <taxon>Gigasporaceae</taxon>
        <taxon>Cetraspora</taxon>
    </lineage>
</organism>
<evidence type="ECO:0000313" key="1">
    <source>
        <dbReference type="EMBL" id="CAG8834295.1"/>
    </source>
</evidence>
<comment type="caution">
    <text evidence="1">The sequence shown here is derived from an EMBL/GenBank/DDBJ whole genome shotgun (WGS) entry which is preliminary data.</text>
</comment>
<sequence>LKKYKIYEKKEKNQKVSISTIRHALKKCGLKSCIARPIVPIRSTINGEVYTRLIRRHAIFAIGQLVPNGQ</sequence>
<dbReference type="AlphaFoldDB" id="A0A9N9KK69"/>
<name>A0A9N9KK69_9GLOM</name>
<reference evidence="1" key="1">
    <citation type="submission" date="2021-06" db="EMBL/GenBank/DDBJ databases">
        <authorList>
            <person name="Kallberg Y."/>
            <person name="Tangrot J."/>
            <person name="Rosling A."/>
        </authorList>
    </citation>
    <scope>NUCLEOTIDE SEQUENCE</scope>
    <source>
        <strain evidence="1">FL966</strain>
    </source>
</reference>
<gene>
    <name evidence="1" type="ORF">CPELLU_LOCUS21083</name>
</gene>
<accession>A0A9N9KK69</accession>
<evidence type="ECO:0000313" key="2">
    <source>
        <dbReference type="Proteomes" id="UP000789759"/>
    </source>
</evidence>
<feature type="non-terminal residue" evidence="1">
    <location>
        <position position="1"/>
    </location>
</feature>
<protein>
    <submittedName>
        <fullName evidence="1">6973_t:CDS:1</fullName>
    </submittedName>
</protein>
<feature type="non-terminal residue" evidence="1">
    <location>
        <position position="70"/>
    </location>
</feature>
<dbReference type="EMBL" id="CAJVQA010073117">
    <property type="protein sequence ID" value="CAG8834295.1"/>
    <property type="molecule type" value="Genomic_DNA"/>
</dbReference>